<protein>
    <submittedName>
        <fullName evidence="4">T9SS type A sorting domain-containing protein</fullName>
    </submittedName>
</protein>
<keyword evidence="1 2" id="KW-0732">Signal</keyword>
<dbReference type="Pfam" id="PF18962">
    <property type="entry name" value="Por_Secre_tail"/>
    <property type="match status" value="1"/>
</dbReference>
<dbReference type="Proteomes" id="UP000293952">
    <property type="component" value="Unassembled WGS sequence"/>
</dbReference>
<evidence type="ECO:0000259" key="3">
    <source>
        <dbReference type="Pfam" id="PF18962"/>
    </source>
</evidence>
<keyword evidence="5" id="KW-1185">Reference proteome</keyword>
<name>A0A4Q4KKM8_9FLAO</name>
<reference evidence="4 5" key="1">
    <citation type="submission" date="2019-02" db="EMBL/GenBank/DDBJ databases">
        <title>Genome sequence of the sea-ice species Brumimicrobium glaciale.</title>
        <authorList>
            <person name="Bowman J.P."/>
        </authorList>
    </citation>
    <scope>NUCLEOTIDE SEQUENCE [LARGE SCALE GENOMIC DNA]</scope>
    <source>
        <strain evidence="4 5">IC156</strain>
    </source>
</reference>
<dbReference type="AlphaFoldDB" id="A0A4Q4KKM8"/>
<evidence type="ECO:0000313" key="4">
    <source>
        <dbReference type="EMBL" id="RYM33862.1"/>
    </source>
</evidence>
<organism evidence="4 5">
    <name type="scientific">Brumimicrobium glaciale</name>
    <dbReference type="NCBI Taxonomy" id="200475"/>
    <lineage>
        <taxon>Bacteria</taxon>
        <taxon>Pseudomonadati</taxon>
        <taxon>Bacteroidota</taxon>
        <taxon>Flavobacteriia</taxon>
        <taxon>Flavobacteriales</taxon>
        <taxon>Crocinitomicaceae</taxon>
        <taxon>Brumimicrobium</taxon>
    </lineage>
</organism>
<feature type="chain" id="PRO_5020762841" evidence="2">
    <location>
        <begin position="20"/>
        <end position="596"/>
    </location>
</feature>
<accession>A0A4Q4KKM8</accession>
<dbReference type="EMBL" id="SETE01000003">
    <property type="protein sequence ID" value="RYM33862.1"/>
    <property type="molecule type" value="Genomic_DNA"/>
</dbReference>
<dbReference type="InterPro" id="IPR026444">
    <property type="entry name" value="Secre_tail"/>
</dbReference>
<feature type="signal peptide" evidence="2">
    <location>
        <begin position="1"/>
        <end position="19"/>
    </location>
</feature>
<dbReference type="OrthoDB" id="1466109at2"/>
<evidence type="ECO:0000256" key="1">
    <source>
        <dbReference type="ARBA" id="ARBA00022729"/>
    </source>
</evidence>
<evidence type="ECO:0000256" key="2">
    <source>
        <dbReference type="SAM" id="SignalP"/>
    </source>
</evidence>
<dbReference type="RefSeq" id="WP_130093303.1">
    <property type="nucleotide sequence ID" value="NZ_SETE01000003.1"/>
</dbReference>
<feature type="domain" description="Secretion system C-terminal sorting" evidence="3">
    <location>
        <begin position="518"/>
        <end position="594"/>
    </location>
</feature>
<dbReference type="Gene3D" id="2.60.120.260">
    <property type="entry name" value="Galactose-binding domain-like"/>
    <property type="match status" value="1"/>
</dbReference>
<dbReference type="NCBIfam" id="TIGR04183">
    <property type="entry name" value="Por_Secre_tail"/>
    <property type="match status" value="1"/>
</dbReference>
<comment type="caution">
    <text evidence="4">The sequence shown here is derived from an EMBL/GenBank/DDBJ whole genome shotgun (WGS) entry which is preliminary data.</text>
</comment>
<evidence type="ECO:0000313" key="5">
    <source>
        <dbReference type="Proteomes" id="UP000293952"/>
    </source>
</evidence>
<proteinExistence type="predicted"/>
<sequence length="596" mass="64187">MKKIYVMAAFLGATSFAFNQKAMNSPLPTKAQNSKAIAQTGNVEKALGASLYTNDFSTVTDWTVGTDEIQGSWVLGVAADLPNAPQYYAAINSTTKANGFAFFEGVQHLLNDPNPPVANQNAWVEMTTSIDLSGESFVTFTFQQRYRSFNSDITYVEVSLDGGVTWEQEIDVNDGVIEAGAPNISVDFAVNNSSTVKFRFRWNSMSANAGYAWQVDDVEIFALSDNDVEITANYKGTDGMYYHQIPLAQASPIAFEADVKGKGIAAQTNVKLQVSQVGGAYVGTSQAVSLDYGIADTLKVTPPFTPNAIGAYEMEFELLNDATDDMPTNNMIANYEFEVGQNIYARDNGIVNSQVDGLGYSTPLTVEPGVLYKVFADAELTAINVTFGDALDNGIQVFGKIYLATDVIGPGEIAETLPYVTTAADVEGTEVTLIFETPVQLTAGQEYVISAKAFEVNFSVLCAGESPLGTAFKFGALGAGGTEGWFVQPFTPMIRMNFDPSLGVENNELSNLNVSANFPNPFANETTVQFNLKEASTVSYKVIDMTGKVMTEVSEGNTMAGDHQITIDGTSFANGVYYLNITAGETSVTRKMIVNK</sequence>
<gene>
    <name evidence="4" type="ORF">ERX46_07815</name>
</gene>
<dbReference type="Gene3D" id="2.60.40.4070">
    <property type="match status" value="1"/>
</dbReference>